<dbReference type="STRING" id="1149755.A0A2J6RBQ3"/>
<dbReference type="EMBL" id="KZ613951">
    <property type="protein sequence ID" value="PMD35952.1"/>
    <property type="molecule type" value="Genomic_DNA"/>
</dbReference>
<organism evidence="9 10">
    <name type="scientific">Hyaloscypha variabilis (strain UAMH 11265 / GT02V1 / F)</name>
    <name type="common">Meliniomyces variabilis</name>
    <dbReference type="NCBI Taxonomy" id="1149755"/>
    <lineage>
        <taxon>Eukaryota</taxon>
        <taxon>Fungi</taxon>
        <taxon>Dikarya</taxon>
        <taxon>Ascomycota</taxon>
        <taxon>Pezizomycotina</taxon>
        <taxon>Leotiomycetes</taxon>
        <taxon>Helotiales</taxon>
        <taxon>Hyaloscyphaceae</taxon>
        <taxon>Hyaloscypha</taxon>
        <taxon>Hyaloscypha variabilis</taxon>
    </lineage>
</organism>
<feature type="domain" description="Aldehyde dehydrogenase" evidence="8">
    <location>
        <begin position="4"/>
        <end position="459"/>
    </location>
</feature>
<reference evidence="9 10" key="1">
    <citation type="submission" date="2016-04" db="EMBL/GenBank/DDBJ databases">
        <title>A degradative enzymes factory behind the ericoid mycorrhizal symbiosis.</title>
        <authorList>
            <consortium name="DOE Joint Genome Institute"/>
            <person name="Martino E."/>
            <person name="Morin E."/>
            <person name="Grelet G."/>
            <person name="Kuo A."/>
            <person name="Kohler A."/>
            <person name="Daghino S."/>
            <person name="Barry K."/>
            <person name="Choi C."/>
            <person name="Cichocki N."/>
            <person name="Clum A."/>
            <person name="Copeland A."/>
            <person name="Hainaut M."/>
            <person name="Haridas S."/>
            <person name="Labutti K."/>
            <person name="Lindquist E."/>
            <person name="Lipzen A."/>
            <person name="Khouja H.-R."/>
            <person name="Murat C."/>
            <person name="Ohm R."/>
            <person name="Olson A."/>
            <person name="Spatafora J."/>
            <person name="Veneault-Fourrey C."/>
            <person name="Henrissat B."/>
            <person name="Grigoriev I."/>
            <person name="Martin F."/>
            <person name="Perotto S."/>
        </authorList>
    </citation>
    <scope>NUCLEOTIDE SEQUENCE [LARGE SCALE GENOMIC DNA]</scope>
    <source>
        <strain evidence="9 10">F</strain>
    </source>
</reference>
<dbReference type="FunFam" id="3.40.309.10:FF:000009">
    <property type="entry name" value="Aldehyde dehydrogenase A"/>
    <property type="match status" value="1"/>
</dbReference>
<keyword evidence="10" id="KW-1185">Reference proteome</keyword>
<keyword evidence="2" id="KW-0521">NADP</keyword>
<evidence type="ECO:0000313" key="10">
    <source>
        <dbReference type="Proteomes" id="UP000235786"/>
    </source>
</evidence>
<dbReference type="CDD" id="cd07102">
    <property type="entry name" value="ALDH_EDX86601"/>
    <property type="match status" value="1"/>
</dbReference>
<dbReference type="OrthoDB" id="310895at2759"/>
<dbReference type="Pfam" id="PF00171">
    <property type="entry name" value="Aldedh"/>
    <property type="match status" value="1"/>
</dbReference>
<dbReference type="InterPro" id="IPR016162">
    <property type="entry name" value="Ald_DH_N"/>
</dbReference>
<dbReference type="Proteomes" id="UP000235786">
    <property type="component" value="Unassembled WGS sequence"/>
</dbReference>
<dbReference type="SUPFAM" id="SSF53720">
    <property type="entry name" value="ALDH-like"/>
    <property type="match status" value="1"/>
</dbReference>
<accession>A0A2J6RBQ3</accession>
<name>A0A2J6RBQ3_HYAVF</name>
<dbReference type="InterPro" id="IPR016163">
    <property type="entry name" value="Ald_DH_C"/>
</dbReference>
<sequence>MSVETITTISPITNKPILTRNGVSAADLKLLPEVATEAFLKFRKTSLAERQAIVKKALKLLGDKQDILAKELTEQMGRPIAYTAKEVTTAVKRGEYLLKISEDALKDTDGEAEKGFKRYIRKVPVGPVLILFAWNYPYLILVNSLIPALLAGNTVILKPSPQTPTIVEHISSIFSEAGLPDNVIQYFHSGSPTTIESIVRDPKIALICFTGSVAGGLAVQKAAADRVVNVGLELGGKDPAYVRSDVDIPWAAEEIVDGAIFNSGQSCCSLERIYVAEEIHDEFVKAVQSVLENYKLGDPFNKETHLGPVISKASKKAIEAHIKDALDKGAEDVTPRNESFESPSPDGNFVKPTLLTNVNHSMLVMTEETFGPIIPVMKVKSDVEAIKLMNDSEFGLTASIWTKDTERGTQLAEDVDAGTVFVNRCDYPSPDLAWTGWKNSGKGVTLSKFGFEQFVKLKSFHVKDYPK</sequence>
<evidence type="ECO:0000256" key="1">
    <source>
        <dbReference type="ARBA" id="ARBA00009986"/>
    </source>
</evidence>
<evidence type="ECO:0000256" key="4">
    <source>
        <dbReference type="ARBA" id="ARBA00024226"/>
    </source>
</evidence>
<dbReference type="InterPro" id="IPR016161">
    <property type="entry name" value="Ald_DH/histidinol_DH"/>
</dbReference>
<protein>
    <recommendedName>
        <fullName evidence="4">aldehyde dehydrogenase (NAD(+))</fullName>
        <ecNumber evidence="4">1.2.1.3</ecNumber>
    </recommendedName>
</protein>
<comment type="similarity">
    <text evidence="1 7">Belongs to the aldehyde dehydrogenase family.</text>
</comment>
<evidence type="ECO:0000256" key="7">
    <source>
        <dbReference type="RuleBase" id="RU003345"/>
    </source>
</evidence>
<dbReference type="EC" id="1.2.1.3" evidence="4"/>
<dbReference type="PANTHER" id="PTHR11699">
    <property type="entry name" value="ALDEHYDE DEHYDROGENASE-RELATED"/>
    <property type="match status" value="1"/>
</dbReference>
<keyword evidence="3 7" id="KW-0560">Oxidoreductase</keyword>
<dbReference type="AlphaFoldDB" id="A0A2J6RBQ3"/>
<dbReference type="PROSITE" id="PS00687">
    <property type="entry name" value="ALDEHYDE_DEHYDR_GLU"/>
    <property type="match status" value="1"/>
</dbReference>
<dbReference type="InterPro" id="IPR015590">
    <property type="entry name" value="Aldehyde_DH_dom"/>
</dbReference>
<dbReference type="Gene3D" id="3.40.605.10">
    <property type="entry name" value="Aldehyde Dehydrogenase, Chain A, domain 1"/>
    <property type="match status" value="1"/>
</dbReference>
<proteinExistence type="inferred from homology"/>
<evidence type="ECO:0000313" key="9">
    <source>
        <dbReference type="EMBL" id="PMD35952.1"/>
    </source>
</evidence>
<dbReference type="InterPro" id="IPR029510">
    <property type="entry name" value="Ald_DH_CS_GLU"/>
</dbReference>
<evidence type="ECO:0000256" key="5">
    <source>
        <dbReference type="ARBA" id="ARBA00049194"/>
    </source>
</evidence>
<evidence type="ECO:0000256" key="3">
    <source>
        <dbReference type="ARBA" id="ARBA00023002"/>
    </source>
</evidence>
<dbReference type="FunFam" id="3.40.605.10:FF:000012">
    <property type="entry name" value="NAD-dependent succinate-semialdehyde dehydrogenase"/>
    <property type="match status" value="1"/>
</dbReference>
<gene>
    <name evidence="9" type="ORF">L207DRAFT_465525</name>
</gene>
<evidence type="ECO:0000259" key="8">
    <source>
        <dbReference type="Pfam" id="PF00171"/>
    </source>
</evidence>
<comment type="catalytic activity">
    <reaction evidence="5">
        <text>an aldehyde + NAD(+) + H2O = a carboxylate + NADH + 2 H(+)</text>
        <dbReference type="Rhea" id="RHEA:16185"/>
        <dbReference type="ChEBI" id="CHEBI:15377"/>
        <dbReference type="ChEBI" id="CHEBI:15378"/>
        <dbReference type="ChEBI" id="CHEBI:17478"/>
        <dbReference type="ChEBI" id="CHEBI:29067"/>
        <dbReference type="ChEBI" id="CHEBI:57540"/>
        <dbReference type="ChEBI" id="CHEBI:57945"/>
        <dbReference type="EC" id="1.2.1.3"/>
    </reaction>
</comment>
<dbReference type="GO" id="GO:0004029">
    <property type="term" value="F:aldehyde dehydrogenase (NAD+) activity"/>
    <property type="evidence" value="ECO:0007669"/>
    <property type="project" value="UniProtKB-EC"/>
</dbReference>
<evidence type="ECO:0000256" key="2">
    <source>
        <dbReference type="ARBA" id="ARBA00022857"/>
    </source>
</evidence>
<dbReference type="Gene3D" id="3.40.309.10">
    <property type="entry name" value="Aldehyde Dehydrogenase, Chain A, domain 2"/>
    <property type="match status" value="1"/>
</dbReference>
<feature type="active site" evidence="6">
    <location>
        <position position="233"/>
    </location>
</feature>
<evidence type="ECO:0000256" key="6">
    <source>
        <dbReference type="PROSITE-ProRule" id="PRU10007"/>
    </source>
</evidence>